<dbReference type="EMBL" id="CP020477">
    <property type="protein sequence ID" value="ARM74708.1"/>
    <property type="molecule type" value="Genomic_DNA"/>
</dbReference>
<dbReference type="InterPro" id="IPR023375">
    <property type="entry name" value="ADC_dom_sf"/>
</dbReference>
<dbReference type="SUPFAM" id="SSF160104">
    <property type="entry name" value="Acetoacetate decarboxylase-like"/>
    <property type="match status" value="1"/>
</dbReference>
<evidence type="ECO:0000313" key="1">
    <source>
        <dbReference type="EMBL" id="ARM74708.1"/>
    </source>
</evidence>
<dbReference type="OrthoDB" id="371950at2157"/>
<dbReference type="RefSeq" id="WP_148690455.1">
    <property type="nucleotide sequence ID" value="NZ_CP020477.1"/>
</dbReference>
<dbReference type="Gene3D" id="2.40.400.10">
    <property type="entry name" value="Acetoacetate decarboxylase-like"/>
    <property type="match status" value="1"/>
</dbReference>
<organism evidence="1 2">
    <name type="scientific">Acidianus manzaensis</name>
    <dbReference type="NCBI Taxonomy" id="282676"/>
    <lineage>
        <taxon>Archaea</taxon>
        <taxon>Thermoproteota</taxon>
        <taxon>Thermoprotei</taxon>
        <taxon>Sulfolobales</taxon>
        <taxon>Sulfolobaceae</taxon>
        <taxon>Acidianus</taxon>
    </lineage>
</organism>
<sequence>MEKTAFKTFTLPISKSGKSQIVPPPPWIYAIEMIGVDILFNKDNLSELVPSPLEAEGEGFIYIAKIFTIAGNRYELLYEDPEETKYMESAVFLKVKYKGNIYTYSPFMWVDKDMPLIRGWLLGYPKKLAIISMSEFHKLLEGYEGPKAGITVGGYALRNGKEIVRMKINLKEKVDKSPIPYGPIVQFRRFPSVQDGQDVYELGQIISSDFKLGEVWKGDAEISLGSSINDELNLLKAESIISGYYLNWAFKQHGFKVLERF</sequence>
<dbReference type="Pfam" id="PF06314">
    <property type="entry name" value="ADC"/>
    <property type="match status" value="1"/>
</dbReference>
<keyword evidence="2" id="KW-1185">Reference proteome</keyword>
<dbReference type="KEGG" id="aman:B6F84_00835"/>
<dbReference type="InterPro" id="IPR010451">
    <property type="entry name" value="Acetoacetate_decarboxylase"/>
</dbReference>
<gene>
    <name evidence="1" type="ORF">B6F84_00835</name>
</gene>
<dbReference type="GO" id="GO:0016829">
    <property type="term" value="F:lyase activity"/>
    <property type="evidence" value="ECO:0007669"/>
    <property type="project" value="InterPro"/>
</dbReference>
<dbReference type="GeneID" id="41589419"/>
<accession>A0A1W6JWS4</accession>
<dbReference type="STRING" id="282676.B6F84_00835"/>
<name>A0A1W6JWS4_9CREN</name>
<reference evidence="1 2" key="1">
    <citation type="submission" date="2017-03" db="EMBL/GenBank/DDBJ databases">
        <title>Sulfur activation and transportation mechanism of thermophilic Archaea Acidianus manzaensis YN-25.</title>
        <authorList>
            <person name="Ma Y."/>
            <person name="Yang Y."/>
            <person name="Xia J."/>
        </authorList>
    </citation>
    <scope>NUCLEOTIDE SEQUENCE [LARGE SCALE GENOMIC DNA]</scope>
    <source>
        <strain evidence="1 2">YN-25</strain>
    </source>
</reference>
<dbReference type="Proteomes" id="UP000193404">
    <property type="component" value="Chromosome"/>
</dbReference>
<proteinExistence type="predicted"/>
<evidence type="ECO:0000313" key="2">
    <source>
        <dbReference type="Proteomes" id="UP000193404"/>
    </source>
</evidence>
<protein>
    <submittedName>
        <fullName evidence="1">Acetoacetate decarboxylase</fullName>
    </submittedName>
</protein>
<dbReference type="AlphaFoldDB" id="A0A1W6JWS4"/>